<reference evidence="3 4" key="1">
    <citation type="journal article" date="2017" name="Gigascience">
        <title>Genome sequence of the small brown planthopper, Laodelphax striatellus.</title>
        <authorList>
            <person name="Zhu J."/>
            <person name="Jiang F."/>
            <person name="Wang X."/>
            <person name="Yang P."/>
            <person name="Bao Y."/>
            <person name="Zhao W."/>
            <person name="Wang W."/>
            <person name="Lu H."/>
            <person name="Wang Q."/>
            <person name="Cui N."/>
            <person name="Li J."/>
            <person name="Chen X."/>
            <person name="Luo L."/>
            <person name="Yu J."/>
            <person name="Kang L."/>
            <person name="Cui F."/>
        </authorList>
    </citation>
    <scope>NUCLEOTIDE SEQUENCE [LARGE SCALE GENOMIC DNA]</scope>
    <source>
        <strain evidence="3">Lst14</strain>
    </source>
</reference>
<dbReference type="Proteomes" id="UP000291343">
    <property type="component" value="Unassembled WGS sequence"/>
</dbReference>
<feature type="signal peptide" evidence="2">
    <location>
        <begin position="1"/>
        <end position="19"/>
    </location>
</feature>
<name>A0A482X1P8_LAOST</name>
<protein>
    <submittedName>
        <fullName evidence="3">Uncharacterized protein</fullName>
    </submittedName>
</protein>
<gene>
    <name evidence="3" type="ORF">LSTR_LSTR003430</name>
</gene>
<accession>A0A482X1P8</accession>
<evidence type="ECO:0000313" key="3">
    <source>
        <dbReference type="EMBL" id="RZF39769.1"/>
    </source>
</evidence>
<dbReference type="InParanoid" id="A0A482X1P8"/>
<proteinExistence type="predicted"/>
<feature type="region of interest" description="Disordered" evidence="1">
    <location>
        <begin position="39"/>
        <end position="100"/>
    </location>
</feature>
<evidence type="ECO:0000256" key="2">
    <source>
        <dbReference type="SAM" id="SignalP"/>
    </source>
</evidence>
<feature type="compositionally biased region" description="Polar residues" evidence="1">
    <location>
        <begin position="125"/>
        <end position="134"/>
    </location>
</feature>
<organism evidence="3 4">
    <name type="scientific">Laodelphax striatellus</name>
    <name type="common">Small brown planthopper</name>
    <name type="synonym">Delphax striatella</name>
    <dbReference type="NCBI Taxonomy" id="195883"/>
    <lineage>
        <taxon>Eukaryota</taxon>
        <taxon>Metazoa</taxon>
        <taxon>Ecdysozoa</taxon>
        <taxon>Arthropoda</taxon>
        <taxon>Hexapoda</taxon>
        <taxon>Insecta</taxon>
        <taxon>Pterygota</taxon>
        <taxon>Neoptera</taxon>
        <taxon>Paraneoptera</taxon>
        <taxon>Hemiptera</taxon>
        <taxon>Auchenorrhyncha</taxon>
        <taxon>Fulgoroidea</taxon>
        <taxon>Delphacidae</taxon>
        <taxon>Criomorphinae</taxon>
        <taxon>Laodelphax</taxon>
    </lineage>
</organism>
<dbReference type="AlphaFoldDB" id="A0A482X1P8"/>
<feature type="compositionally biased region" description="Low complexity" evidence="1">
    <location>
        <begin position="71"/>
        <end position="80"/>
    </location>
</feature>
<keyword evidence="2" id="KW-0732">Signal</keyword>
<feature type="chain" id="PRO_5019857527" evidence="2">
    <location>
        <begin position="20"/>
        <end position="154"/>
    </location>
</feature>
<feature type="region of interest" description="Disordered" evidence="1">
    <location>
        <begin position="114"/>
        <end position="154"/>
    </location>
</feature>
<keyword evidence="4" id="KW-1185">Reference proteome</keyword>
<evidence type="ECO:0000256" key="1">
    <source>
        <dbReference type="SAM" id="MobiDB-lite"/>
    </source>
</evidence>
<sequence>MISQMIFVGVSTLLTMAIAFPTATSNLLVAKHLGPKPQLSQQPYGPVALGPSKEESAKGDQPSAECSCQHQPQPQYPGYGEHTTGGPQYPSDIGSYYHPEHPYRPPMMFFIIAAPGGSGEDAQDESSNTNQESNVPEFKKEPSINHIFKRSVRH</sequence>
<evidence type="ECO:0000313" key="4">
    <source>
        <dbReference type="Proteomes" id="UP000291343"/>
    </source>
</evidence>
<comment type="caution">
    <text evidence="3">The sequence shown here is derived from an EMBL/GenBank/DDBJ whole genome shotgun (WGS) entry which is preliminary data.</text>
</comment>
<dbReference type="EMBL" id="QKKF02019605">
    <property type="protein sequence ID" value="RZF39769.1"/>
    <property type="molecule type" value="Genomic_DNA"/>
</dbReference>